<dbReference type="Proteomes" id="UP000634136">
    <property type="component" value="Unassembled WGS sequence"/>
</dbReference>
<proteinExistence type="predicted"/>
<name>A0A834SZ92_9FABA</name>
<gene>
    <name evidence="2" type="ORF">G2W53_033494</name>
</gene>
<organism evidence="2 3">
    <name type="scientific">Senna tora</name>
    <dbReference type="NCBI Taxonomy" id="362788"/>
    <lineage>
        <taxon>Eukaryota</taxon>
        <taxon>Viridiplantae</taxon>
        <taxon>Streptophyta</taxon>
        <taxon>Embryophyta</taxon>
        <taxon>Tracheophyta</taxon>
        <taxon>Spermatophyta</taxon>
        <taxon>Magnoliopsida</taxon>
        <taxon>eudicotyledons</taxon>
        <taxon>Gunneridae</taxon>
        <taxon>Pentapetalae</taxon>
        <taxon>rosids</taxon>
        <taxon>fabids</taxon>
        <taxon>Fabales</taxon>
        <taxon>Fabaceae</taxon>
        <taxon>Caesalpinioideae</taxon>
        <taxon>Cassia clade</taxon>
        <taxon>Senna</taxon>
    </lineage>
</organism>
<sequence>MGVGGSRSSHRCSQREEGEDMKQGTDITRMGKRK</sequence>
<evidence type="ECO:0000313" key="2">
    <source>
        <dbReference type="EMBL" id="KAF7812518.1"/>
    </source>
</evidence>
<comment type="caution">
    <text evidence="2">The sequence shown here is derived from an EMBL/GenBank/DDBJ whole genome shotgun (WGS) entry which is preliminary data.</text>
</comment>
<feature type="region of interest" description="Disordered" evidence="1">
    <location>
        <begin position="1"/>
        <end position="34"/>
    </location>
</feature>
<dbReference type="EMBL" id="JAAIUW010000010">
    <property type="protein sequence ID" value="KAF7812518.1"/>
    <property type="molecule type" value="Genomic_DNA"/>
</dbReference>
<evidence type="ECO:0000313" key="3">
    <source>
        <dbReference type="Proteomes" id="UP000634136"/>
    </source>
</evidence>
<dbReference type="AlphaFoldDB" id="A0A834SZ92"/>
<reference evidence="2" key="1">
    <citation type="submission" date="2020-09" db="EMBL/GenBank/DDBJ databases">
        <title>Genome-Enabled Discovery of Anthraquinone Biosynthesis in Senna tora.</title>
        <authorList>
            <person name="Kang S.-H."/>
            <person name="Pandey R.P."/>
            <person name="Lee C.-M."/>
            <person name="Sim J.-S."/>
            <person name="Jeong J.-T."/>
            <person name="Choi B.-S."/>
            <person name="Jung M."/>
            <person name="Ginzburg D."/>
            <person name="Zhao K."/>
            <person name="Won S.Y."/>
            <person name="Oh T.-J."/>
            <person name="Yu Y."/>
            <person name="Kim N.-H."/>
            <person name="Lee O.R."/>
            <person name="Lee T.-H."/>
            <person name="Bashyal P."/>
            <person name="Kim T.-S."/>
            <person name="Lee W.-H."/>
            <person name="Kawkins C."/>
            <person name="Kim C.-K."/>
            <person name="Kim J.S."/>
            <person name="Ahn B.O."/>
            <person name="Rhee S.Y."/>
            <person name="Sohng J.K."/>
        </authorList>
    </citation>
    <scope>NUCLEOTIDE SEQUENCE</scope>
    <source>
        <tissue evidence="2">Leaf</tissue>
    </source>
</reference>
<feature type="compositionally biased region" description="Basic and acidic residues" evidence="1">
    <location>
        <begin position="13"/>
        <end position="23"/>
    </location>
</feature>
<evidence type="ECO:0000256" key="1">
    <source>
        <dbReference type="SAM" id="MobiDB-lite"/>
    </source>
</evidence>
<accession>A0A834SZ92</accession>
<protein>
    <submittedName>
        <fullName evidence="2">Uncharacterized protein</fullName>
    </submittedName>
</protein>
<keyword evidence="3" id="KW-1185">Reference proteome</keyword>